<keyword evidence="4" id="KW-0574">Periplasm</keyword>
<proteinExistence type="predicted"/>
<comment type="caution">
    <text evidence="5">The sequence shown here is derived from an EMBL/GenBank/DDBJ whole genome shotgun (WGS) entry which is preliminary data.</text>
</comment>
<sequence>MGLLLLQPPLSPHLRHPLLFSPSYPPIPNSSTSIPTSPTLSLKPFLPSFSQSHLLIFSHTTPRAVPVHSRCDNSTPSHSIFDSIRRHPLFLLHCATFAFFLAASRACACAPPHIPTAPLPSISEAVATEEIEDEELKTAFVKWKSKSYALTVPLTIVALQGSIPPAWIKEFIQVQGKRLKLNIGYRANLDSIFFELTSASDKGRVQPKSAMAADIVSIGDSWLSHAVAKGLIEPIKNAQEQDWFRNLSQKWKVYLCRNSKGELDPNGEIYAAPYRWGTMVIAYKKSKFKKHNLKPIEDWNDLWRPDLCGKIAMVDSPREIIGATLKYLGGSYNTTDIKSQVTGGREAVLKSLTLFQRQVRLFDNVHYLKSFATGDVWVAVGWSGDVIPAAKRMSDVTVIVPKSGTSLWADIWAIPYTTKCTTDKIGGRVRGPSPLIHQWMDFCVQAARDIPFRELVVPGSSPLCLEQSIHTEAAHNEKDRGKPKLDTNLVDGMPPREILERCEFLEPLSDDAMEDYRWLLSNVQKPHFGSFRTTTFDQLLNKFKANFSS</sequence>
<dbReference type="InterPro" id="IPR001188">
    <property type="entry name" value="Sperm_putr-bd"/>
</dbReference>
<dbReference type="GO" id="GO:0015846">
    <property type="term" value="P:polyamine transport"/>
    <property type="evidence" value="ECO:0007669"/>
    <property type="project" value="InterPro"/>
</dbReference>
<organism evidence="5 6">
    <name type="scientific">Rhynchospora pubera</name>
    <dbReference type="NCBI Taxonomy" id="906938"/>
    <lineage>
        <taxon>Eukaryota</taxon>
        <taxon>Viridiplantae</taxon>
        <taxon>Streptophyta</taxon>
        <taxon>Embryophyta</taxon>
        <taxon>Tracheophyta</taxon>
        <taxon>Spermatophyta</taxon>
        <taxon>Magnoliopsida</taxon>
        <taxon>Liliopsida</taxon>
        <taxon>Poales</taxon>
        <taxon>Cyperaceae</taxon>
        <taxon>Cyperoideae</taxon>
        <taxon>Rhynchosporeae</taxon>
        <taxon>Rhynchospora</taxon>
    </lineage>
</organism>
<evidence type="ECO:0000256" key="4">
    <source>
        <dbReference type="ARBA" id="ARBA00022764"/>
    </source>
</evidence>
<dbReference type="EMBL" id="JAMFTS010000005">
    <property type="protein sequence ID" value="KAJ4746332.1"/>
    <property type="molecule type" value="Genomic_DNA"/>
</dbReference>
<comment type="subcellular location">
    <subcellularLocation>
        <location evidence="1">Periplasm</location>
    </subcellularLocation>
</comment>
<keyword evidence="3" id="KW-0732">Signal</keyword>
<dbReference type="Pfam" id="PF13343">
    <property type="entry name" value="SBP_bac_6"/>
    <property type="match status" value="1"/>
</dbReference>
<dbReference type="AlphaFoldDB" id="A0AAV8BT32"/>
<accession>A0AAV8BT32</accession>
<evidence type="ECO:0000256" key="2">
    <source>
        <dbReference type="ARBA" id="ARBA00022448"/>
    </source>
</evidence>
<evidence type="ECO:0000256" key="1">
    <source>
        <dbReference type="ARBA" id="ARBA00004418"/>
    </source>
</evidence>
<keyword evidence="2" id="KW-0813">Transport</keyword>
<gene>
    <name evidence="5" type="ORF">LUZ62_080737</name>
</gene>
<protein>
    <submittedName>
        <fullName evidence="5">Spermidine/putrescine-binding periplasmic protein</fullName>
    </submittedName>
</protein>
<dbReference type="Gene3D" id="3.40.190.10">
    <property type="entry name" value="Periplasmic binding protein-like II"/>
    <property type="match status" value="2"/>
</dbReference>
<dbReference type="PRINTS" id="PR00909">
    <property type="entry name" value="SPERMDNBNDNG"/>
</dbReference>
<dbReference type="CDD" id="cd13661">
    <property type="entry name" value="PBP2_PotD_PotF_like_1"/>
    <property type="match status" value="1"/>
</dbReference>
<dbReference type="Proteomes" id="UP001140206">
    <property type="component" value="Chromosome 5"/>
</dbReference>
<dbReference type="GO" id="GO:0019808">
    <property type="term" value="F:polyamine binding"/>
    <property type="evidence" value="ECO:0007669"/>
    <property type="project" value="InterPro"/>
</dbReference>
<evidence type="ECO:0000313" key="5">
    <source>
        <dbReference type="EMBL" id="KAJ4746332.1"/>
    </source>
</evidence>
<evidence type="ECO:0000313" key="6">
    <source>
        <dbReference type="Proteomes" id="UP001140206"/>
    </source>
</evidence>
<name>A0AAV8BT32_9POAL</name>
<reference evidence="5" key="1">
    <citation type="submission" date="2022-08" db="EMBL/GenBank/DDBJ databases">
        <authorList>
            <person name="Marques A."/>
        </authorList>
    </citation>
    <scope>NUCLEOTIDE SEQUENCE</scope>
    <source>
        <strain evidence="5">RhyPub2mFocal</strain>
        <tissue evidence="5">Leaves</tissue>
    </source>
</reference>
<evidence type="ECO:0000256" key="3">
    <source>
        <dbReference type="ARBA" id="ARBA00022729"/>
    </source>
</evidence>
<dbReference type="PANTHER" id="PTHR30222">
    <property type="entry name" value="SPERMIDINE/PUTRESCINE-BINDING PERIPLASMIC PROTEIN"/>
    <property type="match status" value="1"/>
</dbReference>
<dbReference type="PANTHER" id="PTHR30222:SF17">
    <property type="entry name" value="SPERMIDINE_PUTRESCINE-BINDING PERIPLASMIC PROTEIN"/>
    <property type="match status" value="1"/>
</dbReference>
<keyword evidence="6" id="KW-1185">Reference proteome</keyword>
<dbReference type="SUPFAM" id="SSF53850">
    <property type="entry name" value="Periplasmic binding protein-like II"/>
    <property type="match status" value="1"/>
</dbReference>